<evidence type="ECO:0000313" key="2">
    <source>
        <dbReference type="Proteomes" id="UP000188605"/>
    </source>
</evidence>
<comment type="caution">
    <text evidence="1">The sequence shown here is derived from an EMBL/GenBank/DDBJ whole genome shotgun (WGS) entry which is preliminary data.</text>
</comment>
<accession>A0ACC8XG00</accession>
<keyword evidence="2" id="KW-1185">Reference proteome</keyword>
<name>A0ACC8XG00_9FIRM</name>
<reference evidence="1" key="1">
    <citation type="submission" date="2016-08" db="EMBL/GenBank/DDBJ databases">
        <authorList>
            <person name="Ngugi D.K."/>
            <person name="Miyake S."/>
            <person name="Stingl U."/>
        </authorList>
    </citation>
    <scope>NUCLEOTIDE SEQUENCE</scope>
    <source>
        <strain evidence="1">SCG-B11WGA-EpuloA1</strain>
    </source>
</reference>
<organism evidence="1 2">
    <name type="scientific">Candidatus Epulonipiscium fishelsonii</name>
    <dbReference type="NCBI Taxonomy" id="77094"/>
    <lineage>
        <taxon>Bacteria</taxon>
        <taxon>Bacillati</taxon>
        <taxon>Bacillota</taxon>
        <taxon>Clostridia</taxon>
        <taxon>Lachnospirales</taxon>
        <taxon>Lachnospiraceae</taxon>
        <taxon>Candidatus Epulonipiscium</taxon>
    </lineage>
</organism>
<dbReference type="Proteomes" id="UP000188605">
    <property type="component" value="Unassembled WGS sequence"/>
</dbReference>
<sequence>MAEYLDIISLIFLVATIAVGFLKNMNIGLLAIGASIILGRMAGISDKEIYSGFDAKLFTQLVGIMYLFGVAQVNGTLEVIAKKGIASVGNKTYLVPIIIWLIGGFLTTIGPGNIAMGSLMSMVAITVAVSMGKNPIYYALIAKAGTNGFAMSPITPTGIIGANLGEAAGYNKSIFELPVFFNLIIWGVVCFIAFVLVYYKRTNIGGEVKVIDKNELGTLNKEQKITISGIIVMVVMVIVFKIDVGLASFFVAAILSFIGVCKEKSALSKVPWGTLMLICGVNVLMNLVNQLGGIAVLTNGLLSIMTESSAPAIIAGAGSLLSSVSSASGVVMPTLIPTIAGIVEQFNGGNEMFIELLSALMSGAYSSAFSPASTGGGLILAAAASAAGFSDKEQNKIFGHLIIAGIGISLLNVGLAWLGIYSFIG</sequence>
<gene>
    <name evidence="1" type="ORF">AN396_01875</name>
</gene>
<evidence type="ECO:0000313" key="1">
    <source>
        <dbReference type="EMBL" id="ONI42361.1"/>
    </source>
</evidence>
<dbReference type="EMBL" id="LJDB01000014">
    <property type="protein sequence ID" value="ONI42361.1"/>
    <property type="molecule type" value="Genomic_DNA"/>
</dbReference>
<proteinExistence type="predicted"/>
<protein>
    <submittedName>
        <fullName evidence="1">Uncharacterized protein</fullName>
    </submittedName>
</protein>